<sequence>MNLFDLPERMPCEASCPLLERPGLRIERIVSWGQCSPEGFWYDQEEDEWVCLVRGSALLSFERFDVLLTCGDHLLIPARLRHRVAAASEDPPAVWLCAFGHFDPGRETV</sequence>
<proteinExistence type="predicted"/>
<dbReference type="InterPro" id="IPR014710">
    <property type="entry name" value="RmlC-like_jellyroll"/>
</dbReference>
<dbReference type="InterPro" id="IPR011051">
    <property type="entry name" value="RmlC_Cupin_sf"/>
</dbReference>
<dbReference type="Gene3D" id="2.60.120.10">
    <property type="entry name" value="Jelly Rolls"/>
    <property type="match status" value="1"/>
</dbReference>
<evidence type="ECO:0000313" key="1">
    <source>
        <dbReference type="EMBL" id="MBC8575884.1"/>
    </source>
</evidence>
<protein>
    <submittedName>
        <fullName evidence="1">Phosphoribosylaminoimidazole carboxylase</fullName>
    </submittedName>
</protein>
<evidence type="ECO:0000313" key="2">
    <source>
        <dbReference type="Proteomes" id="UP000658131"/>
    </source>
</evidence>
<comment type="caution">
    <text evidence="1">The sequence shown here is derived from an EMBL/GenBank/DDBJ whole genome shotgun (WGS) entry which is preliminary data.</text>
</comment>
<organism evidence="1 2">
    <name type="scientific">Yanshouia hominis</name>
    <dbReference type="NCBI Taxonomy" id="2763673"/>
    <lineage>
        <taxon>Bacteria</taxon>
        <taxon>Bacillati</taxon>
        <taxon>Bacillota</taxon>
        <taxon>Clostridia</taxon>
        <taxon>Eubacteriales</taxon>
        <taxon>Oscillospiraceae</taxon>
        <taxon>Yanshouia</taxon>
    </lineage>
</organism>
<accession>A0ABR7NHK0</accession>
<dbReference type="Proteomes" id="UP000658131">
    <property type="component" value="Unassembled WGS sequence"/>
</dbReference>
<dbReference type="RefSeq" id="WP_262399453.1">
    <property type="nucleotide sequence ID" value="NZ_JACRTB010000007.1"/>
</dbReference>
<keyword evidence="2" id="KW-1185">Reference proteome</keyword>
<dbReference type="SUPFAM" id="SSF51182">
    <property type="entry name" value="RmlC-like cupins"/>
    <property type="match status" value="1"/>
</dbReference>
<dbReference type="EMBL" id="JACRTB010000007">
    <property type="protein sequence ID" value="MBC8575884.1"/>
    <property type="molecule type" value="Genomic_DNA"/>
</dbReference>
<name>A0ABR7NHK0_9FIRM</name>
<dbReference type="CDD" id="cd06981">
    <property type="entry name" value="cupin_reut_a1446"/>
    <property type="match status" value="1"/>
</dbReference>
<gene>
    <name evidence="1" type="ORF">H8717_05590</name>
</gene>
<reference evidence="1 2" key="1">
    <citation type="submission" date="2020-08" db="EMBL/GenBank/DDBJ databases">
        <title>Genome public.</title>
        <authorList>
            <person name="Liu C."/>
            <person name="Sun Q."/>
        </authorList>
    </citation>
    <scope>NUCLEOTIDE SEQUENCE [LARGE SCALE GENOMIC DNA]</scope>
    <source>
        <strain evidence="1 2">BX1</strain>
    </source>
</reference>